<accession>A0ABR7WPX2</accession>
<reference evidence="2 3" key="1">
    <citation type="submission" date="2020-09" db="EMBL/GenBank/DDBJ databases">
        <title>Novel species of Mucilaginibacter isolated from a glacier on the Tibetan Plateau.</title>
        <authorList>
            <person name="Liu Q."/>
            <person name="Xin Y.-H."/>
        </authorList>
    </citation>
    <scope>NUCLEOTIDE SEQUENCE [LARGE SCALE GENOMIC DNA]</scope>
    <source>
        <strain evidence="2 3">ZT4R22</strain>
    </source>
</reference>
<gene>
    <name evidence="2" type="ORF">IDJ77_11190</name>
</gene>
<evidence type="ECO:0000313" key="2">
    <source>
        <dbReference type="EMBL" id="MBD1364373.1"/>
    </source>
</evidence>
<evidence type="ECO:0000313" key="3">
    <source>
        <dbReference type="Proteomes" id="UP000606600"/>
    </source>
</evidence>
<proteinExistence type="predicted"/>
<feature type="region of interest" description="Disordered" evidence="1">
    <location>
        <begin position="20"/>
        <end position="40"/>
    </location>
</feature>
<name>A0ABR7WPX2_9SPHI</name>
<dbReference type="EMBL" id="JACWMY010000005">
    <property type="protein sequence ID" value="MBD1364373.1"/>
    <property type="molecule type" value="Genomic_DNA"/>
</dbReference>
<sequence length="256" mass="26623">MGTVRSKLYEGLKLGNAGDGSGGDAAFNGSRPISRQTPGLVGVNPGATTVIEMLENVFYPAIAPIAALSFNNPIREIGADPAYVLTWAATKQTNNITGITVDGNVIAPTGASQGGTQSGDLTGTTGTYSKSMTVTDGTLSDTESATVTYLPRMFWGNTSKTAGITDADILALSGSELRSDRLKSYTNIGGDGEYLLFAFPSSFGTPSFVINGLANTAFTKIRSASNFVNAEGATIVMDVWISDNFYSSPLASLIIN</sequence>
<dbReference type="Proteomes" id="UP000606600">
    <property type="component" value="Unassembled WGS sequence"/>
</dbReference>
<protein>
    <submittedName>
        <fullName evidence="2">Uncharacterized protein</fullName>
    </submittedName>
</protein>
<dbReference type="RefSeq" id="WP_191189038.1">
    <property type="nucleotide sequence ID" value="NZ_JACWMY010000005.1"/>
</dbReference>
<comment type="caution">
    <text evidence="2">The sequence shown here is derived from an EMBL/GenBank/DDBJ whole genome shotgun (WGS) entry which is preliminary data.</text>
</comment>
<evidence type="ECO:0000256" key="1">
    <source>
        <dbReference type="SAM" id="MobiDB-lite"/>
    </source>
</evidence>
<organism evidence="2 3">
    <name type="scientific">Mucilaginibacter pankratovii</name>
    <dbReference type="NCBI Taxonomy" id="2772110"/>
    <lineage>
        <taxon>Bacteria</taxon>
        <taxon>Pseudomonadati</taxon>
        <taxon>Bacteroidota</taxon>
        <taxon>Sphingobacteriia</taxon>
        <taxon>Sphingobacteriales</taxon>
        <taxon>Sphingobacteriaceae</taxon>
        <taxon>Mucilaginibacter</taxon>
    </lineage>
</organism>
<keyword evidence="3" id="KW-1185">Reference proteome</keyword>